<keyword evidence="8" id="KW-1185">Reference proteome</keyword>
<keyword evidence="1" id="KW-0808">Transferase</keyword>
<gene>
    <name evidence="7" type="ORF">POL72_06725</name>
</gene>
<dbReference type="RefSeq" id="WP_272094191.1">
    <property type="nucleotide sequence ID" value="NZ_JAQNDK010000001.1"/>
</dbReference>
<dbReference type="Proteomes" id="UP001217485">
    <property type="component" value="Unassembled WGS sequence"/>
</dbReference>
<dbReference type="CDD" id="cd14014">
    <property type="entry name" value="STKc_PknB_like"/>
    <property type="match status" value="1"/>
</dbReference>
<keyword evidence="4" id="KW-0067">ATP-binding</keyword>
<evidence type="ECO:0000256" key="1">
    <source>
        <dbReference type="ARBA" id="ARBA00022679"/>
    </source>
</evidence>
<evidence type="ECO:0000256" key="2">
    <source>
        <dbReference type="ARBA" id="ARBA00022741"/>
    </source>
</evidence>
<dbReference type="GO" id="GO:0016301">
    <property type="term" value="F:kinase activity"/>
    <property type="evidence" value="ECO:0007669"/>
    <property type="project" value="UniProtKB-KW"/>
</dbReference>
<evidence type="ECO:0000313" key="7">
    <source>
        <dbReference type="EMBL" id="MDC0677431.1"/>
    </source>
</evidence>
<dbReference type="Gene3D" id="3.30.200.20">
    <property type="entry name" value="Phosphorylase Kinase, domain 1"/>
    <property type="match status" value="1"/>
</dbReference>
<dbReference type="PROSITE" id="PS00108">
    <property type="entry name" value="PROTEIN_KINASE_ST"/>
    <property type="match status" value="1"/>
</dbReference>
<dbReference type="SMART" id="SM00220">
    <property type="entry name" value="S_TKc"/>
    <property type="match status" value="1"/>
</dbReference>
<feature type="domain" description="Protein kinase" evidence="6">
    <location>
        <begin position="15"/>
        <end position="277"/>
    </location>
</feature>
<evidence type="ECO:0000259" key="6">
    <source>
        <dbReference type="PROSITE" id="PS50011"/>
    </source>
</evidence>
<reference evidence="7 8" key="1">
    <citation type="submission" date="2023-01" db="EMBL/GenBank/DDBJ databases">
        <title>Minimal conservation of predation-associated metabolite biosynthetic gene clusters underscores biosynthetic potential of Myxococcota including descriptions for ten novel species: Archangium lansinium sp. nov., Myxococcus landrumus sp. nov., Nannocystis bai.</title>
        <authorList>
            <person name="Ahearne A."/>
            <person name="Stevens C."/>
            <person name="Dowd S."/>
        </authorList>
    </citation>
    <scope>NUCLEOTIDE SEQUENCE [LARGE SCALE GENOMIC DNA]</scope>
    <source>
        <strain evidence="7 8">WIWO2</strain>
    </source>
</reference>
<evidence type="ECO:0000256" key="5">
    <source>
        <dbReference type="SAM" id="MobiDB-lite"/>
    </source>
</evidence>
<feature type="region of interest" description="Disordered" evidence="5">
    <location>
        <begin position="286"/>
        <end position="328"/>
    </location>
</feature>
<dbReference type="InterPro" id="IPR008271">
    <property type="entry name" value="Ser/Thr_kinase_AS"/>
</dbReference>
<comment type="caution">
    <text evidence="7">The sequence shown here is derived from an EMBL/GenBank/DDBJ whole genome shotgun (WGS) entry which is preliminary data.</text>
</comment>
<proteinExistence type="predicted"/>
<dbReference type="InterPro" id="IPR000719">
    <property type="entry name" value="Prot_kinase_dom"/>
</dbReference>
<dbReference type="PANTHER" id="PTHR43289">
    <property type="entry name" value="MITOGEN-ACTIVATED PROTEIN KINASE KINASE KINASE 20-RELATED"/>
    <property type="match status" value="1"/>
</dbReference>
<keyword evidence="2" id="KW-0547">Nucleotide-binding</keyword>
<evidence type="ECO:0000256" key="4">
    <source>
        <dbReference type="ARBA" id="ARBA00022840"/>
    </source>
</evidence>
<name>A0ABT5BTE7_9BACT</name>
<evidence type="ECO:0000313" key="8">
    <source>
        <dbReference type="Proteomes" id="UP001217485"/>
    </source>
</evidence>
<keyword evidence="3 7" id="KW-0418">Kinase</keyword>
<sequence>MTRNSVIPELVAGRYRMERRISAGGMGTIWHAQDLALERPVALKLMLDTYASDAGARERFAREARAAARLGTETDYVVRILDFGVDAATPYIVMELLNGEDLEARLVRRGTLSVQEVAAFLPQIACALRKAHAIRLVHRDIKPANIFISSQDEEERIKLLDLGIVKELGPGAISTSGKILGTLWYMSPEQLDGKPLDHRTDLWSLGLVIYRALTGRLPFQGKTVGEHLMVLFEGKAPRIAEIAPHLPADLDGFFERALKVDPAPRFQTADELARAFVAIAKGSWRPPPPLAEARGEPEGAPPHAVAPTVPNEAMGWRAAEQPQSSSAR</sequence>
<protein>
    <submittedName>
        <fullName evidence="7">Serine/threonine-protein kinase</fullName>
    </submittedName>
</protein>
<organism evidence="7 8">
    <name type="scientific">Sorangium atrum</name>
    <dbReference type="NCBI Taxonomy" id="2995308"/>
    <lineage>
        <taxon>Bacteria</taxon>
        <taxon>Pseudomonadati</taxon>
        <taxon>Myxococcota</taxon>
        <taxon>Polyangia</taxon>
        <taxon>Polyangiales</taxon>
        <taxon>Polyangiaceae</taxon>
        <taxon>Sorangium</taxon>
    </lineage>
</organism>
<dbReference type="Pfam" id="PF00069">
    <property type="entry name" value="Pkinase"/>
    <property type="match status" value="1"/>
</dbReference>
<accession>A0ABT5BTE7</accession>
<dbReference type="SUPFAM" id="SSF56112">
    <property type="entry name" value="Protein kinase-like (PK-like)"/>
    <property type="match status" value="1"/>
</dbReference>
<evidence type="ECO:0000256" key="3">
    <source>
        <dbReference type="ARBA" id="ARBA00022777"/>
    </source>
</evidence>
<dbReference type="PANTHER" id="PTHR43289:SF6">
    <property type="entry name" value="SERINE_THREONINE-PROTEIN KINASE NEKL-3"/>
    <property type="match status" value="1"/>
</dbReference>
<dbReference type="InterPro" id="IPR011009">
    <property type="entry name" value="Kinase-like_dom_sf"/>
</dbReference>
<dbReference type="Gene3D" id="1.10.510.10">
    <property type="entry name" value="Transferase(Phosphotransferase) domain 1"/>
    <property type="match status" value="1"/>
</dbReference>
<dbReference type="PROSITE" id="PS50011">
    <property type="entry name" value="PROTEIN_KINASE_DOM"/>
    <property type="match status" value="1"/>
</dbReference>
<dbReference type="EMBL" id="JAQNDK010000001">
    <property type="protein sequence ID" value="MDC0677431.1"/>
    <property type="molecule type" value="Genomic_DNA"/>
</dbReference>